<keyword evidence="2" id="KW-1185">Reference proteome</keyword>
<evidence type="ECO:0000313" key="2">
    <source>
        <dbReference type="Proteomes" id="UP000501534"/>
    </source>
</evidence>
<dbReference type="AlphaFoldDB" id="A0A6M4GXV7"/>
<evidence type="ECO:0000313" key="1">
    <source>
        <dbReference type="EMBL" id="QJR12121.1"/>
    </source>
</evidence>
<reference evidence="1 2" key="1">
    <citation type="submission" date="2020-04" db="EMBL/GenBank/DDBJ databases">
        <title>Usitatibacter rugosus gen. nov., sp. nov. and Usitatibacter palustris sp. nov., novel members of Usitatibacteraceae fam. nov. within the order Nitrosomonadales isolated from soil.</title>
        <authorList>
            <person name="Huber K.J."/>
            <person name="Neumann-Schaal M."/>
            <person name="Geppert A."/>
            <person name="Luckner M."/>
            <person name="Wanner G."/>
            <person name="Overmann J."/>
        </authorList>
    </citation>
    <scope>NUCLEOTIDE SEQUENCE [LARGE SCALE GENOMIC DNA]</scope>
    <source>
        <strain evidence="1 2">0125_3</strain>
    </source>
</reference>
<gene>
    <name evidence="1" type="ORF">DSM104443_03205</name>
</gene>
<dbReference type="Gene3D" id="1.10.30.50">
    <property type="match status" value="1"/>
</dbReference>
<dbReference type="RefSeq" id="WP_171094039.1">
    <property type="nucleotide sequence ID" value="NZ_CP053069.1"/>
</dbReference>
<evidence type="ECO:0008006" key="3">
    <source>
        <dbReference type="Google" id="ProtNLM"/>
    </source>
</evidence>
<sequence>MSLHEHMNLLEDLKRAAWARTSPVSGQLNSWEFRKDCLGNLVRYQDYGKRTSPFGWELDFIKPRQLGGDTNPDNLQALHWKANAAKSDQIPVGLVSATVIDTSVKAA</sequence>
<accession>A0A6M4GXV7</accession>
<name>A0A6M4GXV7_9PROT</name>
<proteinExistence type="predicted"/>
<dbReference type="EMBL" id="CP053069">
    <property type="protein sequence ID" value="QJR12121.1"/>
    <property type="molecule type" value="Genomic_DNA"/>
</dbReference>
<dbReference type="InterPro" id="IPR003615">
    <property type="entry name" value="HNH_nuc"/>
</dbReference>
<organism evidence="1 2">
    <name type="scientific">Usitatibacter rugosus</name>
    <dbReference type="NCBI Taxonomy" id="2732067"/>
    <lineage>
        <taxon>Bacteria</taxon>
        <taxon>Pseudomonadati</taxon>
        <taxon>Pseudomonadota</taxon>
        <taxon>Betaproteobacteria</taxon>
        <taxon>Nitrosomonadales</taxon>
        <taxon>Usitatibacteraceae</taxon>
        <taxon>Usitatibacter</taxon>
    </lineage>
</organism>
<protein>
    <recommendedName>
        <fullName evidence="3">HNH endonuclease</fullName>
    </recommendedName>
</protein>
<dbReference type="KEGG" id="uru:DSM104443_03205"/>
<dbReference type="CDD" id="cd00085">
    <property type="entry name" value="HNHc"/>
    <property type="match status" value="1"/>
</dbReference>
<dbReference type="Proteomes" id="UP000501534">
    <property type="component" value="Chromosome"/>
</dbReference>